<feature type="domain" description="ShKT" evidence="3">
    <location>
        <begin position="53"/>
        <end position="92"/>
    </location>
</feature>
<evidence type="ECO:0000256" key="2">
    <source>
        <dbReference type="SAM" id="MobiDB-lite"/>
    </source>
</evidence>
<dbReference type="InterPro" id="IPR003582">
    <property type="entry name" value="ShKT_dom"/>
</dbReference>
<dbReference type="WBParaSite" id="DME_0000112701-mRNA-1">
    <property type="protein sequence ID" value="DME_0000112701-mRNA-1"/>
    <property type="gene ID" value="DME_0000112701"/>
</dbReference>
<dbReference type="PROSITE" id="PS51670">
    <property type="entry name" value="SHKT"/>
    <property type="match status" value="1"/>
</dbReference>
<reference evidence="4 6" key="2">
    <citation type="submission" date="2018-11" db="EMBL/GenBank/DDBJ databases">
        <authorList>
            <consortium name="Pathogen Informatics"/>
        </authorList>
    </citation>
    <scope>NUCLEOTIDE SEQUENCE [LARGE SCALE GENOMIC DNA]</scope>
</reference>
<reference evidence="7" key="1">
    <citation type="submission" date="2017-02" db="UniProtKB">
        <authorList>
            <consortium name="WormBaseParasite"/>
        </authorList>
    </citation>
    <scope>IDENTIFICATION</scope>
</reference>
<evidence type="ECO:0000313" key="7">
    <source>
        <dbReference type="WBParaSite" id="DME_0000112701-mRNA-1"/>
    </source>
</evidence>
<evidence type="ECO:0000313" key="5">
    <source>
        <dbReference type="Proteomes" id="UP000038040"/>
    </source>
</evidence>
<name>A0A0N4U335_DRAME</name>
<dbReference type="EMBL" id="UYYG01001152">
    <property type="protein sequence ID" value="VDN55514.1"/>
    <property type="molecule type" value="Genomic_DNA"/>
</dbReference>
<feature type="compositionally biased region" description="Basic and acidic residues" evidence="2">
    <location>
        <begin position="10"/>
        <end position="19"/>
    </location>
</feature>
<protein>
    <submittedName>
        <fullName evidence="7">ShKT domain-containing protein</fullName>
    </submittedName>
</protein>
<dbReference type="Pfam" id="PF01549">
    <property type="entry name" value="ShK"/>
    <property type="match status" value="1"/>
</dbReference>
<keyword evidence="6" id="KW-1185">Reference proteome</keyword>
<evidence type="ECO:0000256" key="1">
    <source>
        <dbReference type="PROSITE-ProRule" id="PRU01005"/>
    </source>
</evidence>
<evidence type="ECO:0000313" key="4">
    <source>
        <dbReference type="EMBL" id="VDN55514.1"/>
    </source>
</evidence>
<gene>
    <name evidence="4" type="ORF">DME_LOCUS5487</name>
</gene>
<dbReference type="Proteomes" id="UP000274756">
    <property type="component" value="Unassembled WGS sequence"/>
</dbReference>
<organism evidence="5 7">
    <name type="scientific">Dracunculus medinensis</name>
    <name type="common">Guinea worm</name>
    <dbReference type="NCBI Taxonomy" id="318479"/>
    <lineage>
        <taxon>Eukaryota</taxon>
        <taxon>Metazoa</taxon>
        <taxon>Ecdysozoa</taxon>
        <taxon>Nematoda</taxon>
        <taxon>Chromadorea</taxon>
        <taxon>Rhabditida</taxon>
        <taxon>Spirurina</taxon>
        <taxon>Dracunculoidea</taxon>
        <taxon>Dracunculidae</taxon>
        <taxon>Dracunculus</taxon>
    </lineage>
</organism>
<evidence type="ECO:0000313" key="6">
    <source>
        <dbReference type="Proteomes" id="UP000274756"/>
    </source>
</evidence>
<dbReference type="AlphaFoldDB" id="A0A0N4U335"/>
<dbReference type="Proteomes" id="UP000038040">
    <property type="component" value="Unplaced"/>
</dbReference>
<dbReference type="SMART" id="SM00254">
    <property type="entry name" value="ShKT"/>
    <property type="match status" value="1"/>
</dbReference>
<dbReference type="OrthoDB" id="5783007at2759"/>
<accession>A0A0N4U335</accession>
<sequence length="103" mass="12028">MYDKNGSPGRKNDRLDLKRQRPYGPEKTTDQALHIVKNINGDDENPIKERFKCRRNGCCDQHEWCRFWASVGECIANKDWMEKNCQLACASCSHSGKSFQVWF</sequence>
<comment type="caution">
    <text evidence="1">Lacks conserved residue(s) required for the propagation of feature annotation.</text>
</comment>
<evidence type="ECO:0000259" key="3">
    <source>
        <dbReference type="PROSITE" id="PS51670"/>
    </source>
</evidence>
<dbReference type="STRING" id="318479.A0A0N4U335"/>
<proteinExistence type="predicted"/>
<feature type="region of interest" description="Disordered" evidence="2">
    <location>
        <begin position="1"/>
        <end position="29"/>
    </location>
</feature>